<comment type="caution">
    <text evidence="7">Lacks conserved residue(s) required for the propagation of feature annotation.</text>
</comment>
<keyword evidence="6 7" id="KW-0961">Cell wall biogenesis/degradation</keyword>
<dbReference type="Gene3D" id="2.40.440.10">
    <property type="entry name" value="L,D-transpeptidase catalytic domain-like"/>
    <property type="match status" value="1"/>
</dbReference>
<dbReference type="AlphaFoldDB" id="A0AAJ1TSZ9"/>
<dbReference type="GO" id="GO:0016740">
    <property type="term" value="F:transferase activity"/>
    <property type="evidence" value="ECO:0007669"/>
    <property type="project" value="UniProtKB-KW"/>
</dbReference>
<protein>
    <submittedName>
        <fullName evidence="9">Lipoprotein-anchoring transpeptidase ErfK/SrfK</fullName>
    </submittedName>
</protein>
<name>A0AAJ1TSZ9_9HYPH</name>
<evidence type="ECO:0000313" key="10">
    <source>
        <dbReference type="Proteomes" id="UP001223420"/>
    </source>
</evidence>
<dbReference type="Proteomes" id="UP001223420">
    <property type="component" value="Unassembled WGS sequence"/>
</dbReference>
<dbReference type="SUPFAM" id="SSF141523">
    <property type="entry name" value="L,D-transpeptidase catalytic domain-like"/>
    <property type="match status" value="1"/>
</dbReference>
<dbReference type="GO" id="GO:0004180">
    <property type="term" value="F:carboxypeptidase activity"/>
    <property type="evidence" value="ECO:0007669"/>
    <property type="project" value="UniProtKB-ARBA"/>
</dbReference>
<organism evidence="9 10">
    <name type="scientific">Methylobacterium brachiatum</name>
    <dbReference type="NCBI Taxonomy" id="269660"/>
    <lineage>
        <taxon>Bacteria</taxon>
        <taxon>Pseudomonadati</taxon>
        <taxon>Pseudomonadota</taxon>
        <taxon>Alphaproteobacteria</taxon>
        <taxon>Hyphomicrobiales</taxon>
        <taxon>Methylobacteriaceae</taxon>
        <taxon>Methylobacterium</taxon>
    </lineage>
</organism>
<evidence type="ECO:0000256" key="5">
    <source>
        <dbReference type="ARBA" id="ARBA00022984"/>
    </source>
</evidence>
<dbReference type="InterPro" id="IPR038063">
    <property type="entry name" value="Transpep_catalytic_dom"/>
</dbReference>
<dbReference type="GO" id="GO:0008360">
    <property type="term" value="P:regulation of cell shape"/>
    <property type="evidence" value="ECO:0007669"/>
    <property type="project" value="UniProtKB-UniRule"/>
</dbReference>
<comment type="similarity">
    <text evidence="2">Belongs to the YkuD family.</text>
</comment>
<dbReference type="GO" id="GO:0071555">
    <property type="term" value="P:cell wall organization"/>
    <property type="evidence" value="ECO:0007669"/>
    <property type="project" value="UniProtKB-UniRule"/>
</dbReference>
<comment type="pathway">
    <text evidence="1 7">Cell wall biogenesis; peptidoglycan biosynthesis.</text>
</comment>
<evidence type="ECO:0000256" key="2">
    <source>
        <dbReference type="ARBA" id="ARBA00005992"/>
    </source>
</evidence>
<evidence type="ECO:0000256" key="6">
    <source>
        <dbReference type="ARBA" id="ARBA00023316"/>
    </source>
</evidence>
<reference evidence="9" key="1">
    <citation type="submission" date="2023-07" db="EMBL/GenBank/DDBJ databases">
        <title>Genomic Encyclopedia of Type Strains, Phase IV (KMG-IV): sequencing the most valuable type-strain genomes for metagenomic binning, comparative biology and taxonomic classification.</title>
        <authorList>
            <person name="Goeker M."/>
        </authorList>
    </citation>
    <scope>NUCLEOTIDE SEQUENCE</scope>
    <source>
        <strain evidence="9">DSM 19569</strain>
    </source>
</reference>
<dbReference type="GO" id="GO:0009252">
    <property type="term" value="P:peptidoglycan biosynthetic process"/>
    <property type="evidence" value="ECO:0007669"/>
    <property type="project" value="UniProtKB-KW"/>
</dbReference>
<dbReference type="EMBL" id="JAUSWL010000003">
    <property type="protein sequence ID" value="MDQ0543383.1"/>
    <property type="molecule type" value="Genomic_DNA"/>
</dbReference>
<evidence type="ECO:0000313" key="9">
    <source>
        <dbReference type="EMBL" id="MDQ0543383.1"/>
    </source>
</evidence>
<evidence type="ECO:0000256" key="3">
    <source>
        <dbReference type="ARBA" id="ARBA00022679"/>
    </source>
</evidence>
<keyword evidence="9" id="KW-0449">Lipoprotein</keyword>
<evidence type="ECO:0000256" key="1">
    <source>
        <dbReference type="ARBA" id="ARBA00004752"/>
    </source>
</evidence>
<keyword evidence="5 7" id="KW-0573">Peptidoglycan synthesis</keyword>
<gene>
    <name evidence="9" type="ORF">QO001_002309</name>
</gene>
<dbReference type="PROSITE" id="PS52029">
    <property type="entry name" value="LD_TPASE"/>
    <property type="match status" value="1"/>
</dbReference>
<dbReference type="Pfam" id="PF03734">
    <property type="entry name" value="YkuD"/>
    <property type="match status" value="1"/>
</dbReference>
<dbReference type="CDD" id="cd16913">
    <property type="entry name" value="YkuD_like"/>
    <property type="match status" value="1"/>
</dbReference>
<evidence type="ECO:0000256" key="4">
    <source>
        <dbReference type="ARBA" id="ARBA00022960"/>
    </source>
</evidence>
<proteinExistence type="inferred from homology"/>
<sequence>MVSSGCVRFLNQDIIDLYGRVPVGTRAVVLAATRSAAR</sequence>
<accession>A0AAJ1TSZ9</accession>
<keyword evidence="4 7" id="KW-0133">Cell shape</keyword>
<evidence type="ECO:0000256" key="7">
    <source>
        <dbReference type="PROSITE-ProRule" id="PRU01373"/>
    </source>
</evidence>
<evidence type="ECO:0000259" key="8">
    <source>
        <dbReference type="PROSITE" id="PS52029"/>
    </source>
</evidence>
<comment type="caution">
    <text evidence="9">The sequence shown here is derived from an EMBL/GenBank/DDBJ whole genome shotgun (WGS) entry which is preliminary data.</text>
</comment>
<feature type="domain" description="L,D-TPase catalytic" evidence="8">
    <location>
        <begin position="1"/>
        <end position="30"/>
    </location>
</feature>
<keyword evidence="3" id="KW-0808">Transferase</keyword>
<dbReference type="InterPro" id="IPR005490">
    <property type="entry name" value="LD_TPept_cat_dom"/>
</dbReference>